<dbReference type="EMBL" id="CM018036">
    <property type="protein sequence ID" value="KAA8541493.1"/>
    <property type="molecule type" value="Genomic_DNA"/>
</dbReference>
<evidence type="ECO:0000313" key="3">
    <source>
        <dbReference type="EMBL" id="KAA8541493.1"/>
    </source>
</evidence>
<dbReference type="PANTHER" id="PTHR35546">
    <property type="entry name" value="F-BOX PROTEIN INTERACTION DOMAIN PROTEIN-RELATED"/>
    <property type="match status" value="1"/>
</dbReference>
<evidence type="ECO:0000259" key="2">
    <source>
        <dbReference type="Pfam" id="PF24750"/>
    </source>
</evidence>
<dbReference type="SUPFAM" id="SSF81383">
    <property type="entry name" value="F-box domain"/>
    <property type="match status" value="1"/>
</dbReference>
<dbReference type="NCBIfam" id="TIGR01640">
    <property type="entry name" value="F_box_assoc_1"/>
    <property type="match status" value="1"/>
</dbReference>
<name>A0A5J5BEB3_9ASTE</name>
<dbReference type="Proteomes" id="UP000325577">
    <property type="component" value="Linkage Group LG13"/>
</dbReference>
<dbReference type="OrthoDB" id="626202at2759"/>
<protein>
    <submittedName>
        <fullName evidence="3">Uncharacterized protein</fullName>
    </submittedName>
</protein>
<dbReference type="InterPro" id="IPR036047">
    <property type="entry name" value="F-box-like_dom_sf"/>
</dbReference>
<organism evidence="3 4">
    <name type="scientific">Nyssa sinensis</name>
    <dbReference type="NCBI Taxonomy" id="561372"/>
    <lineage>
        <taxon>Eukaryota</taxon>
        <taxon>Viridiplantae</taxon>
        <taxon>Streptophyta</taxon>
        <taxon>Embryophyta</taxon>
        <taxon>Tracheophyta</taxon>
        <taxon>Spermatophyta</taxon>
        <taxon>Magnoliopsida</taxon>
        <taxon>eudicotyledons</taxon>
        <taxon>Gunneridae</taxon>
        <taxon>Pentapetalae</taxon>
        <taxon>asterids</taxon>
        <taxon>Cornales</taxon>
        <taxon>Nyssaceae</taxon>
        <taxon>Nyssa</taxon>
    </lineage>
</organism>
<dbReference type="Gene3D" id="1.20.1280.50">
    <property type="match status" value="1"/>
</dbReference>
<dbReference type="Pfam" id="PF00646">
    <property type="entry name" value="F-box"/>
    <property type="match status" value="1"/>
</dbReference>
<dbReference type="InterPro" id="IPR001810">
    <property type="entry name" value="F-box_dom"/>
</dbReference>
<dbReference type="InterPro" id="IPR055290">
    <property type="entry name" value="At3g26010-like"/>
</dbReference>
<dbReference type="Pfam" id="PF24750">
    <property type="entry name" value="b-prop_At3g26010-like"/>
    <property type="match status" value="1"/>
</dbReference>
<dbReference type="AlphaFoldDB" id="A0A5J5BEB3"/>
<sequence>MKELWFASNEIPIDVLSRLPTKTLLGLKCVSKEWHHLISDRSFIRVQLKKTQPVSGFFFQQRFQWCNDDIESISYIPVKMEGARVQSTVLNFLPEGVVILAASNGLICCRSCFSSPHPVIYVCNPSNKELVCLQWPTPNKHDSLALAFDPFRDPVDVSTNFEVVRVHQTLTGMEDSWFSFDIYSSKTGTWRRSKEICQCDHNLFKNKGISIGWVLYWLTDGDQVLMFDLEEELSWLVRVPILATEFNSIPEMCIGESEGQLHYVLISEDGLQLWVLEDYLESKWALKYFIALNDMEEENSELVCNIQQRVASRMTIDMIPWMDPLAFKDGLLLIRVSAKIFLYYFETRKMEELCSLSVLGSNSMFSPIVLPYSMSLVPLGPAIG</sequence>
<evidence type="ECO:0000259" key="1">
    <source>
        <dbReference type="Pfam" id="PF00646"/>
    </source>
</evidence>
<keyword evidence="4" id="KW-1185">Reference proteome</keyword>
<reference evidence="3 4" key="1">
    <citation type="submission" date="2019-09" db="EMBL/GenBank/DDBJ databases">
        <title>A chromosome-level genome assembly of the Chinese tupelo Nyssa sinensis.</title>
        <authorList>
            <person name="Yang X."/>
            <person name="Kang M."/>
            <person name="Yang Y."/>
            <person name="Xiong H."/>
            <person name="Wang M."/>
            <person name="Zhang Z."/>
            <person name="Wang Z."/>
            <person name="Wu H."/>
            <person name="Ma T."/>
            <person name="Liu J."/>
            <person name="Xi Z."/>
        </authorList>
    </citation>
    <scope>NUCLEOTIDE SEQUENCE [LARGE SCALE GENOMIC DNA]</scope>
    <source>
        <strain evidence="3">J267</strain>
        <tissue evidence="3">Leaf</tissue>
    </source>
</reference>
<dbReference type="PANTHER" id="PTHR35546:SF21">
    <property type="entry name" value="F-BOX DOMAIN-CONTAINING PROTEIN"/>
    <property type="match status" value="1"/>
</dbReference>
<feature type="domain" description="F-box protein At3g26010-like beta-propeller" evidence="2">
    <location>
        <begin position="97"/>
        <end position="292"/>
    </location>
</feature>
<dbReference type="InterPro" id="IPR056592">
    <property type="entry name" value="Beta-prop_At3g26010-like"/>
</dbReference>
<proteinExistence type="predicted"/>
<evidence type="ECO:0000313" key="4">
    <source>
        <dbReference type="Proteomes" id="UP000325577"/>
    </source>
</evidence>
<gene>
    <name evidence="3" type="ORF">F0562_025456</name>
</gene>
<accession>A0A5J5BEB3</accession>
<feature type="domain" description="F-box" evidence="1">
    <location>
        <begin position="14"/>
        <end position="43"/>
    </location>
</feature>
<dbReference type="InterPro" id="IPR017451">
    <property type="entry name" value="F-box-assoc_interact_dom"/>
</dbReference>